<dbReference type="InterPro" id="IPR050128">
    <property type="entry name" value="Sulfate_adenylyltrnsfr_sub2"/>
</dbReference>
<dbReference type="SUPFAM" id="SSF52402">
    <property type="entry name" value="Adenine nucleotide alpha hydrolases-like"/>
    <property type="match status" value="1"/>
</dbReference>
<feature type="domain" description="Phosphoadenosine phosphosulphate reductase" evidence="1">
    <location>
        <begin position="61"/>
        <end position="249"/>
    </location>
</feature>
<name>A0A921N256_9FIRM</name>
<dbReference type="GO" id="GO:0003824">
    <property type="term" value="F:catalytic activity"/>
    <property type="evidence" value="ECO:0007669"/>
    <property type="project" value="InterPro"/>
</dbReference>
<sequence>MTFKVDLINYQINIKKYEKPIHKNYTLEEEYEVAREQLEAKVKQSIQMTKEYTLKNLDKKIFVSISGGKDSDVMKHIVDIAFNELREEGINVDYNLIAFNTSNDTAETYKHLKQHHKMTKENIISPEVGFYQWIVDKKNYFTPTRFVRNCCSTYKEGQLTKIMGKKEDTLTFLGMRSPESVKRKDYDFDLNEAQKKIGKKPNVPENWLRFLPIVKWTDAEVWLYILNRKMKYNDMYNKGFNRIGCFICPYQSDVVELLIKNHYPKQWKRWVDILAKGYEIYGVERRLKWDLLEWCEGGRWKSATSKESELTTKKATTERVKELAELKGISEEMAVKYFKKECSCGKKLNPTEIAMFLKLTGIYENQEDNRQYLCKKCLSEFLGITTKEYKEKAIEFIQGGCELF</sequence>
<proteinExistence type="predicted"/>
<dbReference type="EMBL" id="DYUB01000246">
    <property type="protein sequence ID" value="HJG96995.1"/>
    <property type="molecule type" value="Genomic_DNA"/>
</dbReference>
<dbReference type="PANTHER" id="PTHR43196:SF2">
    <property type="entry name" value="PHOSPHOADENOSINE PHOSPHOSULFATE REDUCTASE"/>
    <property type="match status" value="1"/>
</dbReference>
<organism evidence="2 3">
    <name type="scientific">Romboutsia timonensis</name>
    <dbReference type="NCBI Taxonomy" id="1776391"/>
    <lineage>
        <taxon>Bacteria</taxon>
        <taxon>Bacillati</taxon>
        <taxon>Bacillota</taxon>
        <taxon>Clostridia</taxon>
        <taxon>Peptostreptococcales</taxon>
        <taxon>Peptostreptococcaceae</taxon>
        <taxon>Romboutsia</taxon>
    </lineage>
</organism>
<reference evidence="2" key="1">
    <citation type="journal article" date="2021" name="PeerJ">
        <title>Extensive microbial diversity within the chicken gut microbiome revealed by metagenomics and culture.</title>
        <authorList>
            <person name="Gilroy R."/>
            <person name="Ravi A."/>
            <person name="Getino M."/>
            <person name="Pursley I."/>
            <person name="Horton D.L."/>
            <person name="Alikhan N.F."/>
            <person name="Baker D."/>
            <person name="Gharbi K."/>
            <person name="Hall N."/>
            <person name="Watson M."/>
            <person name="Adriaenssens E.M."/>
            <person name="Foster-Nyarko E."/>
            <person name="Jarju S."/>
            <person name="Secka A."/>
            <person name="Antonio M."/>
            <person name="Oren A."/>
            <person name="Chaudhuri R.R."/>
            <person name="La Ragione R."/>
            <person name="Hildebrand F."/>
            <person name="Pallen M.J."/>
        </authorList>
    </citation>
    <scope>NUCLEOTIDE SEQUENCE</scope>
    <source>
        <strain evidence="2">1277</strain>
    </source>
</reference>
<dbReference type="Pfam" id="PF01507">
    <property type="entry name" value="PAPS_reduct"/>
    <property type="match status" value="1"/>
</dbReference>
<reference evidence="2" key="2">
    <citation type="submission" date="2021-09" db="EMBL/GenBank/DDBJ databases">
        <authorList>
            <person name="Gilroy R."/>
        </authorList>
    </citation>
    <scope>NUCLEOTIDE SEQUENCE</scope>
    <source>
        <strain evidence="2">1277</strain>
    </source>
</reference>
<evidence type="ECO:0000259" key="1">
    <source>
        <dbReference type="Pfam" id="PF01507"/>
    </source>
</evidence>
<dbReference type="InterPro" id="IPR002500">
    <property type="entry name" value="PAPS_reduct_dom"/>
</dbReference>
<dbReference type="AlphaFoldDB" id="A0A921N256"/>
<dbReference type="Gene3D" id="3.40.50.620">
    <property type="entry name" value="HUPs"/>
    <property type="match status" value="1"/>
</dbReference>
<dbReference type="InterPro" id="IPR014729">
    <property type="entry name" value="Rossmann-like_a/b/a_fold"/>
</dbReference>
<evidence type="ECO:0000313" key="2">
    <source>
        <dbReference type="EMBL" id="HJG96995.1"/>
    </source>
</evidence>
<dbReference type="PANTHER" id="PTHR43196">
    <property type="entry name" value="SULFATE ADENYLYLTRANSFERASE SUBUNIT 2"/>
    <property type="match status" value="1"/>
</dbReference>
<accession>A0A921N256</accession>
<comment type="caution">
    <text evidence="2">The sequence shown here is derived from an EMBL/GenBank/DDBJ whole genome shotgun (WGS) entry which is preliminary data.</text>
</comment>
<gene>
    <name evidence="2" type="ORF">K8V90_07855</name>
</gene>
<protein>
    <submittedName>
        <fullName evidence="2">Phosphoadenosine phosphosulfate reductase family protein</fullName>
    </submittedName>
</protein>
<evidence type="ECO:0000313" key="3">
    <source>
        <dbReference type="Proteomes" id="UP000776700"/>
    </source>
</evidence>
<dbReference type="Proteomes" id="UP000776700">
    <property type="component" value="Unassembled WGS sequence"/>
</dbReference>